<evidence type="ECO:0000256" key="1">
    <source>
        <dbReference type="SAM" id="Phobius"/>
    </source>
</evidence>
<name>A0A955KUV1_9BACT</name>
<comment type="caution">
    <text evidence="2">The sequence shown here is derived from an EMBL/GenBank/DDBJ whole genome shotgun (WGS) entry which is preliminary data.</text>
</comment>
<keyword evidence="1" id="KW-0812">Transmembrane</keyword>
<keyword evidence="1" id="KW-1133">Transmembrane helix</keyword>
<reference evidence="2" key="1">
    <citation type="submission" date="2020-04" db="EMBL/GenBank/DDBJ databases">
        <authorList>
            <person name="Zhang T."/>
        </authorList>
    </citation>
    <scope>NUCLEOTIDE SEQUENCE</scope>
    <source>
        <strain evidence="2">HKST-UBA16</strain>
    </source>
</reference>
<gene>
    <name evidence="2" type="ORF">KC622_01585</name>
</gene>
<accession>A0A955KUV1</accession>
<dbReference type="Proteomes" id="UP000748332">
    <property type="component" value="Unassembled WGS sequence"/>
</dbReference>
<keyword evidence="1" id="KW-0472">Membrane</keyword>
<sequence>MTNKKNNKSEISQLAQILSGEYELLKQQEKIKKLKKDAIDRQKSLVREGIKEGNIKLLDNYEDAIDNEKEQHVIQNITLYEWEAPIRIANHFDQKQFAILAFASMLFILYLAVLGNYALMLAIIALLFFIYVSGTTKPDIIKNKITARGIDTLDKVYDWYMLENFRFTVKNRQHLLIVETKLRYPSRLILLLKKEERESLFLLLQDKVLYKDIRKQSKLDLWTFGKYIPLEKI</sequence>
<evidence type="ECO:0000313" key="2">
    <source>
        <dbReference type="EMBL" id="MCA9375002.1"/>
    </source>
</evidence>
<reference evidence="2" key="2">
    <citation type="journal article" date="2021" name="Microbiome">
        <title>Successional dynamics and alternative stable states in a saline activated sludge microbial community over 9 years.</title>
        <authorList>
            <person name="Wang Y."/>
            <person name="Ye J."/>
            <person name="Ju F."/>
            <person name="Liu L."/>
            <person name="Boyd J.A."/>
            <person name="Deng Y."/>
            <person name="Parks D.H."/>
            <person name="Jiang X."/>
            <person name="Yin X."/>
            <person name="Woodcroft B.J."/>
            <person name="Tyson G.W."/>
            <person name="Hugenholtz P."/>
            <person name="Polz M.F."/>
            <person name="Zhang T."/>
        </authorList>
    </citation>
    <scope>NUCLEOTIDE SEQUENCE</scope>
    <source>
        <strain evidence="2">HKST-UBA16</strain>
    </source>
</reference>
<protein>
    <submittedName>
        <fullName evidence="2">Uncharacterized protein</fullName>
    </submittedName>
</protein>
<feature type="transmembrane region" description="Helical" evidence="1">
    <location>
        <begin position="119"/>
        <end position="136"/>
    </location>
</feature>
<proteinExistence type="predicted"/>
<dbReference type="EMBL" id="JAGQLM010000062">
    <property type="protein sequence ID" value="MCA9375002.1"/>
    <property type="molecule type" value="Genomic_DNA"/>
</dbReference>
<evidence type="ECO:0000313" key="3">
    <source>
        <dbReference type="Proteomes" id="UP000748332"/>
    </source>
</evidence>
<organism evidence="2 3">
    <name type="scientific">Candidatus Dojkabacteria bacterium</name>
    <dbReference type="NCBI Taxonomy" id="2099670"/>
    <lineage>
        <taxon>Bacteria</taxon>
        <taxon>Candidatus Dojkabacteria</taxon>
    </lineage>
</organism>
<feature type="transmembrane region" description="Helical" evidence="1">
    <location>
        <begin position="97"/>
        <end position="113"/>
    </location>
</feature>
<dbReference type="AlphaFoldDB" id="A0A955KUV1"/>